<proteinExistence type="predicted"/>
<dbReference type="EMBL" id="LCCN01000005">
    <property type="protein sequence ID" value="KKS32710.1"/>
    <property type="molecule type" value="Genomic_DNA"/>
</dbReference>
<evidence type="ECO:0000313" key="2">
    <source>
        <dbReference type="Proteomes" id="UP000034160"/>
    </source>
</evidence>
<dbReference type="AlphaFoldDB" id="A0A0G0Y7M3"/>
<gene>
    <name evidence="1" type="ORF">UU93_C0005G0018</name>
</gene>
<accession>A0A0G0Y7M3</accession>
<comment type="caution">
    <text evidence="1">The sequence shown here is derived from an EMBL/GenBank/DDBJ whole genome shotgun (WGS) entry which is preliminary data.</text>
</comment>
<protein>
    <submittedName>
        <fullName evidence="1">Uncharacterized protein</fullName>
    </submittedName>
</protein>
<organism evidence="1 2">
    <name type="scientific">Candidatus Amesbacteria bacterium GW2011_GWA2_42_12</name>
    <dbReference type="NCBI Taxonomy" id="1618356"/>
    <lineage>
        <taxon>Bacteria</taxon>
        <taxon>Candidatus Amesiibacteriota</taxon>
    </lineage>
</organism>
<name>A0A0G0Y7M3_9BACT</name>
<sequence length="92" mass="10791">MHMNYITTTQLRTDSPRLIEALLAGRSIDLIHRSKMVGEIRPKKQDPTVMTKKSIQELMSLSKKMNLPKLSYKERDKRYRAHLMKKYGKSLS</sequence>
<dbReference type="STRING" id="1618356.UU93_C0005G0018"/>
<dbReference type="Proteomes" id="UP000034160">
    <property type="component" value="Unassembled WGS sequence"/>
</dbReference>
<evidence type="ECO:0000313" key="1">
    <source>
        <dbReference type="EMBL" id="KKS32710.1"/>
    </source>
</evidence>
<reference evidence="1 2" key="1">
    <citation type="journal article" date="2015" name="Nature">
        <title>rRNA introns, odd ribosomes, and small enigmatic genomes across a large radiation of phyla.</title>
        <authorList>
            <person name="Brown C.T."/>
            <person name="Hug L.A."/>
            <person name="Thomas B.C."/>
            <person name="Sharon I."/>
            <person name="Castelle C.J."/>
            <person name="Singh A."/>
            <person name="Wilkins M.J."/>
            <person name="Williams K.H."/>
            <person name="Banfield J.F."/>
        </authorList>
    </citation>
    <scope>NUCLEOTIDE SEQUENCE [LARGE SCALE GENOMIC DNA]</scope>
</reference>